<evidence type="ECO:0000256" key="1">
    <source>
        <dbReference type="PROSITE-ProRule" id="PRU00152"/>
    </source>
</evidence>
<feature type="domain" description="PLAT" evidence="3">
    <location>
        <begin position="1241"/>
        <end position="1359"/>
    </location>
</feature>
<dbReference type="Gene3D" id="2.40.180.10">
    <property type="entry name" value="Catalase core domain"/>
    <property type="match status" value="10"/>
</dbReference>
<feature type="domain" description="PLAT" evidence="3">
    <location>
        <begin position="596"/>
        <end position="711"/>
    </location>
</feature>
<evidence type="ECO:0000256" key="2">
    <source>
        <dbReference type="SAM" id="MobiDB-lite"/>
    </source>
</evidence>
<feature type="domain" description="PLAT" evidence="3">
    <location>
        <begin position="1372"/>
        <end position="1497"/>
    </location>
</feature>
<dbReference type="PROSITE" id="PS50095">
    <property type="entry name" value="PLAT"/>
    <property type="match status" value="11"/>
</dbReference>
<dbReference type="PANTHER" id="PTHR45901">
    <property type="entry name" value="PROTEIN CBG12474"/>
    <property type="match status" value="1"/>
</dbReference>
<feature type="region of interest" description="Disordered" evidence="2">
    <location>
        <begin position="1"/>
        <end position="190"/>
    </location>
</feature>
<feature type="domain" description="PLAT" evidence="3">
    <location>
        <begin position="352"/>
        <end position="467"/>
    </location>
</feature>
<comment type="caution">
    <text evidence="1">Lacks conserved residue(s) required for the propagation of feature annotation.</text>
</comment>
<feature type="domain" description="PLAT" evidence="3">
    <location>
        <begin position="1742"/>
        <end position="1763"/>
    </location>
</feature>
<proteinExistence type="predicted"/>
<dbReference type="Proteomes" id="UP001228049">
    <property type="component" value="Unassembled WGS sequence"/>
</dbReference>
<feature type="domain" description="PLAT" evidence="3">
    <location>
        <begin position="1096"/>
        <end position="1213"/>
    </location>
</feature>
<keyword evidence="5" id="KW-1185">Reference proteome</keyword>
<dbReference type="InterPro" id="IPR052970">
    <property type="entry name" value="Inner_ear_hair_cell_LOXHD"/>
</dbReference>
<comment type="caution">
    <text evidence="4">The sequence shown here is derived from an EMBL/GenBank/DDBJ whole genome shotgun (WGS) entry which is preliminary data.</text>
</comment>
<dbReference type="SMART" id="SM00308">
    <property type="entry name" value="LH2"/>
    <property type="match status" value="10"/>
</dbReference>
<sequence length="1763" mass="199342">MPTKKKKTRQSGEQETKDVDDEGSEDQEPKPKKKSKQVSEYAGRLKKKKKKLKDSDEERSSSDTSEADVRSNKKKGRDNQKVKKKKKAKEESGDELSNDSQDTDNGDNNNESKGKKRAEKLPDLIETTKKRSRRSSDKDKMPKDKKSSKEKGEEHTAGDEEGKKKKKEKKKKGSDKGDSDDDTKKTKGKKKKIENYVEIYENELRNYEPEKVESYEDEYHKKKIYEVVTITGDERGAGTDANVFVTLFGDYGITPKVHLASKSRTAFERGKTDVFRIRTHNVGSLKKIRIEHDNTGLSANWFLDRVVVTDVIRPHLRFYFACNNWFSKVEGDCLFVRDLLGSMDPMDIPKYNKYIVSVFTADVKGSGTDADVFINIFGEFGDTGERRLDNDKNNFEKGTEDKFTIEAPNLGKVRKITIGHNNKGSSAGWFVDKAVVDDMGNKIVYEFPINRWFAIDEDDGKIQRDILVGASQPTGIVYNVQVVTGNIRGAGTNSKIHIVMHGSKGQKNSGKVFLEGGKFERCLTDIFNVEIAALLSPLSRVTIGHDNDGVVVFCPFTGIEQTFPCCKWLDEKEGDGLIERELHEMVSLRQKRQKKHPWSLWIWTSDLPSAGTDADISFQVYGDKGKSDETRLDNKTDNFEQGQVDKFMVELPDLGKLIKLRIWHEKRNPFAGWHLSKVTMMKTLTKEKYHFPCERWLDVNEDDNEVVRELSATGDFNAEPLPVIKYRVTVCTGSVGGSGTDASVFLNLIGDLGDSGNRDMVNCKNNVNKFEKGNYDEFIVESVSIGQVRRVRIGHDGKGGGCGWFLDKVIVREDGQAEAQAVEFPCNRWLDRNEDDGQIVRELVPFSDGQRLYNVDYHIAVKTGSIPGSSSDSNVFVKLYGEKGDTSKILLVVSDNNLGNYFETGRVDIFVVETYDIGQINRLLIGHTNEGMRAGWFLDSVQLMVPVHGKQYMFPSDRWLDTSEADGKTEVEIYPSETLDMEQLINYEVTVVTGDVTFAGTNAGVFIQIFGDKGKTEVLILASRSNNYERNTTEIFKLEAKDVGKVFKIRIGHDGSGIGSGWFLETVDVKHLIMALEDRELVVELLPEEAEDLEVNTYEVCVFTGDTLGAGTDANVFINIYGENGDTGERYLKNSDNINKFERGQEDVFIVTAVELGPLKKLRIRHDNSNSHSSWYLDRVEIVDTKDDTTYYFPCTRWLAVDEDDGQIARELVPVDEAFMKKDEDEDSGATLGLEQKSMSTTYTLKIKTGEKKYAGTDANVFAILFGENDDTGIINLKACKNYKNKFEQGMINEFTVEAVDLGDLEKCRIGHDNSGGSSGWFLDWVEIDAPSQGQRLRFPCGRWLDKGEDDGLFVRDLYPADLQTELYMPFVPYEIKIYTSDVFGAGTDADVFIVLYGQKGVCTQQKHLCVNKRERRLYFERGAEDMFIVELEDVGDILEKIRIGHDNKGTNPGWHLDRVEIRRQLRKGKGSETTIFPCECWLAKSEDDGETVRELVPSDIITEKLLRDGKLKTTEVEVEDALETHMYSVSVRTGDMYGAGTDANVYLTIYGDLGDTGERKLAKSENNKNKFERGEVDKFSIEAVDLGQVFKIHIRHDNSMIGADWNLDQVEVLDLETDEVYMFLCERWLSKKKEDRSIARTFFVKGYEGERNIDPNSKKMLQWLKKVQSSPITSLYRLWLDLPEGKNCFTAGTMEHFVSYGTDVGEIKRVECWLAKDRGDGLTARLFNVLDSSTININRKVIYSAMVVTGDTQYAGTDTTFS</sequence>
<feature type="domain" description="PLAT" evidence="3">
    <location>
        <begin position="855"/>
        <end position="974"/>
    </location>
</feature>
<reference evidence="4" key="1">
    <citation type="submission" date="2023-04" db="EMBL/GenBank/DDBJ databases">
        <title>Chromosome-level genome of Chaenocephalus aceratus.</title>
        <authorList>
            <person name="Park H."/>
        </authorList>
    </citation>
    <scope>NUCLEOTIDE SEQUENCE</scope>
    <source>
        <strain evidence="4">DE</strain>
        <tissue evidence="4">Muscle</tissue>
    </source>
</reference>
<feature type="compositionally biased region" description="Basic residues" evidence="2">
    <location>
        <begin position="164"/>
        <end position="173"/>
    </location>
</feature>
<feature type="domain" description="PLAT" evidence="3">
    <location>
        <begin position="223"/>
        <end position="340"/>
    </location>
</feature>
<dbReference type="Gene3D" id="2.60.60.20">
    <property type="entry name" value="PLAT/LH2 domain"/>
    <property type="match status" value="1"/>
</dbReference>
<evidence type="ECO:0000313" key="4">
    <source>
        <dbReference type="EMBL" id="KAK1893021.1"/>
    </source>
</evidence>
<feature type="compositionally biased region" description="Basic and acidic residues" evidence="2">
    <location>
        <begin position="174"/>
        <end position="185"/>
    </location>
</feature>
<dbReference type="InterPro" id="IPR001024">
    <property type="entry name" value="PLAT/LH2_dom"/>
</dbReference>
<dbReference type="PANTHER" id="PTHR45901:SF3">
    <property type="entry name" value="LIPOXYGENASE HOMOLOGY DOMAIN-CONTAINING PROTEIN 1"/>
    <property type="match status" value="1"/>
</dbReference>
<protein>
    <submittedName>
        <fullName evidence="4">Lipoxygenase like domain containing protein 1</fullName>
    </submittedName>
</protein>
<feature type="domain" description="PLAT" evidence="3">
    <location>
        <begin position="985"/>
        <end position="1101"/>
    </location>
</feature>
<accession>A0AAD9C158</accession>
<organism evidence="4 5">
    <name type="scientific">Dissostichus eleginoides</name>
    <name type="common">Patagonian toothfish</name>
    <name type="synonym">Dissostichus amissus</name>
    <dbReference type="NCBI Taxonomy" id="100907"/>
    <lineage>
        <taxon>Eukaryota</taxon>
        <taxon>Metazoa</taxon>
        <taxon>Chordata</taxon>
        <taxon>Craniata</taxon>
        <taxon>Vertebrata</taxon>
        <taxon>Euteleostomi</taxon>
        <taxon>Actinopterygii</taxon>
        <taxon>Neopterygii</taxon>
        <taxon>Teleostei</taxon>
        <taxon>Neoteleostei</taxon>
        <taxon>Acanthomorphata</taxon>
        <taxon>Eupercaria</taxon>
        <taxon>Perciformes</taxon>
        <taxon>Notothenioidei</taxon>
        <taxon>Nototheniidae</taxon>
        <taxon>Dissostichus</taxon>
    </lineage>
</organism>
<dbReference type="EMBL" id="JASDAP010000013">
    <property type="protein sequence ID" value="KAK1893021.1"/>
    <property type="molecule type" value="Genomic_DNA"/>
</dbReference>
<feature type="compositionally biased region" description="Acidic residues" evidence="2">
    <location>
        <begin position="92"/>
        <end position="105"/>
    </location>
</feature>
<evidence type="ECO:0000259" key="3">
    <source>
        <dbReference type="PROSITE" id="PS50095"/>
    </source>
</evidence>
<evidence type="ECO:0000313" key="5">
    <source>
        <dbReference type="Proteomes" id="UP001228049"/>
    </source>
</evidence>
<dbReference type="Pfam" id="PF01477">
    <property type="entry name" value="PLAT"/>
    <property type="match status" value="11"/>
</dbReference>
<gene>
    <name evidence="4" type="ORF">KUDE01_008092</name>
</gene>
<dbReference type="CDD" id="cd01756">
    <property type="entry name" value="PLAT_repeat"/>
    <property type="match status" value="9"/>
</dbReference>
<name>A0AAD9C158_DISEL</name>
<feature type="domain" description="PLAT" evidence="3">
    <location>
        <begin position="724"/>
        <end position="844"/>
    </location>
</feature>
<feature type="compositionally biased region" description="Basic and acidic residues" evidence="2">
    <location>
        <begin position="53"/>
        <end position="81"/>
    </location>
</feature>
<dbReference type="SUPFAM" id="SSF49723">
    <property type="entry name" value="Lipase/lipooxygenase domain (PLAT/LH2 domain)"/>
    <property type="match status" value="11"/>
</dbReference>
<feature type="compositionally biased region" description="Basic and acidic residues" evidence="2">
    <location>
        <begin position="119"/>
        <end position="163"/>
    </location>
</feature>
<dbReference type="InterPro" id="IPR036392">
    <property type="entry name" value="PLAT/LH2_dom_sf"/>
</dbReference>
<feature type="domain" description="PLAT" evidence="3">
    <location>
        <begin position="1526"/>
        <end position="1644"/>
    </location>
</feature>